<feature type="region of interest" description="Disordered" evidence="1">
    <location>
        <begin position="1"/>
        <end position="79"/>
    </location>
</feature>
<dbReference type="CDD" id="cd06410">
    <property type="entry name" value="PB1_UP2"/>
    <property type="match status" value="1"/>
</dbReference>
<feature type="domain" description="PB1" evidence="2">
    <location>
        <begin position="106"/>
        <end position="203"/>
    </location>
</feature>
<gene>
    <name evidence="3" type="ORF">HPP92_013233</name>
</gene>
<comment type="caution">
    <text evidence="3">The sequence shown here is derived from an EMBL/GenBank/DDBJ whole genome shotgun (WGS) entry which is preliminary data.</text>
</comment>
<evidence type="ECO:0000256" key="1">
    <source>
        <dbReference type="SAM" id="MobiDB-lite"/>
    </source>
</evidence>
<proteinExistence type="predicted"/>
<reference evidence="3 4" key="1">
    <citation type="journal article" date="2020" name="Nat. Food">
        <title>A phased Vanilla planifolia genome enables genetic improvement of flavour and production.</title>
        <authorList>
            <person name="Hasing T."/>
            <person name="Tang H."/>
            <person name="Brym M."/>
            <person name="Khazi F."/>
            <person name="Huang T."/>
            <person name="Chambers A.H."/>
        </authorList>
    </citation>
    <scope>NUCLEOTIDE SEQUENCE [LARGE SCALE GENOMIC DNA]</scope>
    <source>
        <tissue evidence="3">Leaf</tissue>
    </source>
</reference>
<dbReference type="PROSITE" id="PS51745">
    <property type="entry name" value="PB1"/>
    <property type="match status" value="1"/>
</dbReference>
<evidence type="ECO:0000259" key="2">
    <source>
        <dbReference type="PROSITE" id="PS51745"/>
    </source>
</evidence>
<dbReference type="InterPro" id="IPR053198">
    <property type="entry name" value="Gynoecium_Dev_Regulator"/>
</dbReference>
<sequence>MTEKKDNVLCHPIENKTEKAKTLAEKTRERQTAGTEKRPMMEAMNSAGGGGVVGGTGTAYADSFDSSPRSRGADSWDEPFSSHPAVASTKLRLMCSYGGRIVPRPTDRSLCYLGGDTRIVVVERHTTLSDISAKLSRSLLGGSPFTLKYQLPNEDLDSLITVTTDEDLDNMIEEYDRIIASSSASGGSISSRSSRIRLFLFPSKTTESAPPSIGSLLHDSKSENWFVDALNGAISMDGLPRGLSTNTSVDCLLDLEDTSSMHSRSGISAVTASSVSGVPPENARLVLPRPESSGKLARHALEVPSVPESPMVETSSSFGSTSSAPYLSNLPPIRVRPDDRPLEQRVGILEDQFSHLNISAAAGMGAVAAPSQKLSEEGGFKDANFLYHHPPTPTISSSAISPSQNPNDKTFFSDEDKSDQLAVNKPPYQQPQQSLQNLSHANALSTPESHVRPSYYPDMVSSVATIVNPNPDLKREVPVSGYALPTITQTDQQFRQLPAHAHQLQQQQQPQFIPANPNPQYIHHPAAGNVLQFPAYYQMPIQQPQQSHPYDQQQLPIYYFPIRQNLASQPYKMPISSLADVAPGPQGNPATVALPKAVPSIASVDVASAPPGNPASVALPKAIPSRPEQQPNPYRTAAVAQQSLQTSGTVLPAAMPPLIHIGSDQGNPYSGMGYHVVHHRQPQVPPASAMPLAGNYGYEFVTDPTGNPSMYYAQTSSPPGVTQQYQTVVSSADAVAVAAATMQAGDGKQTKAT</sequence>
<dbReference type="OrthoDB" id="774308at2759"/>
<dbReference type="Pfam" id="PF00564">
    <property type="entry name" value="PB1"/>
    <property type="match status" value="1"/>
</dbReference>
<feature type="compositionally biased region" description="Basic and acidic residues" evidence="1">
    <location>
        <begin position="1"/>
        <end position="40"/>
    </location>
</feature>
<feature type="compositionally biased region" description="Low complexity" evidence="1">
    <location>
        <begin position="394"/>
        <end position="407"/>
    </location>
</feature>
<evidence type="ECO:0000313" key="3">
    <source>
        <dbReference type="EMBL" id="KAG0478514.1"/>
    </source>
</evidence>
<protein>
    <recommendedName>
        <fullName evidence="2">PB1 domain-containing protein</fullName>
    </recommendedName>
</protein>
<dbReference type="SMART" id="SM00666">
    <property type="entry name" value="PB1"/>
    <property type="match status" value="1"/>
</dbReference>
<dbReference type="Gene3D" id="3.10.20.90">
    <property type="entry name" value="Phosphatidylinositol 3-kinase Catalytic Subunit, Chain A, domain 1"/>
    <property type="match status" value="1"/>
</dbReference>
<name>A0A835QY98_VANPL</name>
<feature type="compositionally biased region" description="Low complexity" evidence="1">
    <location>
        <begin position="314"/>
        <end position="323"/>
    </location>
</feature>
<dbReference type="AlphaFoldDB" id="A0A835QY98"/>
<dbReference type="InterPro" id="IPR000270">
    <property type="entry name" value="PB1_dom"/>
</dbReference>
<feature type="compositionally biased region" description="Gly residues" evidence="1">
    <location>
        <begin position="47"/>
        <end position="57"/>
    </location>
</feature>
<feature type="region of interest" description="Disordered" evidence="1">
    <location>
        <begin position="387"/>
        <end position="414"/>
    </location>
</feature>
<feature type="region of interest" description="Disordered" evidence="1">
    <location>
        <begin position="306"/>
        <end position="335"/>
    </location>
</feature>
<evidence type="ECO:0000313" key="4">
    <source>
        <dbReference type="Proteomes" id="UP000639772"/>
    </source>
</evidence>
<dbReference type="Proteomes" id="UP000639772">
    <property type="component" value="Chromosome 6"/>
</dbReference>
<dbReference type="PANTHER" id="PTHR31066">
    <property type="entry name" value="OS05G0427100 PROTEIN-RELATED"/>
    <property type="match status" value="1"/>
</dbReference>
<organism evidence="3 4">
    <name type="scientific">Vanilla planifolia</name>
    <name type="common">Vanilla</name>
    <dbReference type="NCBI Taxonomy" id="51239"/>
    <lineage>
        <taxon>Eukaryota</taxon>
        <taxon>Viridiplantae</taxon>
        <taxon>Streptophyta</taxon>
        <taxon>Embryophyta</taxon>
        <taxon>Tracheophyta</taxon>
        <taxon>Spermatophyta</taxon>
        <taxon>Magnoliopsida</taxon>
        <taxon>Liliopsida</taxon>
        <taxon>Asparagales</taxon>
        <taxon>Orchidaceae</taxon>
        <taxon>Vanilloideae</taxon>
        <taxon>Vanilleae</taxon>
        <taxon>Vanilla</taxon>
    </lineage>
</organism>
<dbReference type="EMBL" id="JADCNM010000006">
    <property type="protein sequence ID" value="KAG0478514.1"/>
    <property type="molecule type" value="Genomic_DNA"/>
</dbReference>
<accession>A0A835QY98</accession>
<dbReference type="InterPro" id="IPR053793">
    <property type="entry name" value="PB1-like"/>
</dbReference>
<dbReference type="PANTHER" id="PTHR31066:SF27">
    <property type="entry name" value="EXPRESSED PROTEIN"/>
    <property type="match status" value="1"/>
</dbReference>
<dbReference type="SUPFAM" id="SSF54277">
    <property type="entry name" value="CAD &amp; PB1 domains"/>
    <property type="match status" value="1"/>
</dbReference>